<sequence length="323" mass="33743">MTTTTASFSAGWKVAQTRSSGCGHFPVPQGDFSLCSASGAHAGPRGRPKATQDETPVQGKGSRPPGVDAVKNHDVGGLAGEVAARRGRGRPAPRGGPRSSPGLLGREPERVPDVVLRPRGGCWRRGGAWCSACSASCAAPPRSWQQDEVDVQLGLPRLRDAAEGIEATQPGTAEHLVLVALLAGAAERELLPAECPTSACRLRSSAARAAARRCGPPGGGFPPCTPARLGAPATRAASGREEVREAILEFFGSRDVEELAHISEELHLSEKQQTAFVRKLLATGIETGESEAALLAVSRLLGRAWSGSEVRGAFEQLRGMAED</sequence>
<accession>A0ABN9SDU2</accession>
<dbReference type="PROSITE" id="PS51366">
    <property type="entry name" value="MI"/>
    <property type="match status" value="1"/>
</dbReference>
<proteinExistence type="predicted"/>
<feature type="region of interest" description="Disordered" evidence="1">
    <location>
        <begin position="1"/>
        <end position="109"/>
    </location>
</feature>
<organism evidence="3 4">
    <name type="scientific">Prorocentrum cordatum</name>
    <dbReference type="NCBI Taxonomy" id="2364126"/>
    <lineage>
        <taxon>Eukaryota</taxon>
        <taxon>Sar</taxon>
        <taxon>Alveolata</taxon>
        <taxon>Dinophyceae</taxon>
        <taxon>Prorocentrales</taxon>
        <taxon>Prorocentraceae</taxon>
        <taxon>Prorocentrum</taxon>
    </lineage>
</organism>
<keyword evidence="4" id="KW-1185">Reference proteome</keyword>
<comment type="caution">
    <text evidence="3">The sequence shown here is derived from an EMBL/GenBank/DDBJ whole genome shotgun (WGS) entry which is preliminary data.</text>
</comment>
<evidence type="ECO:0000256" key="1">
    <source>
        <dbReference type="SAM" id="MobiDB-lite"/>
    </source>
</evidence>
<feature type="compositionally biased region" description="Low complexity" evidence="1">
    <location>
        <begin position="92"/>
        <end position="105"/>
    </location>
</feature>
<dbReference type="EMBL" id="CAUYUJ010010691">
    <property type="protein sequence ID" value="CAK0830033.1"/>
    <property type="molecule type" value="Genomic_DNA"/>
</dbReference>
<dbReference type="Proteomes" id="UP001189429">
    <property type="component" value="Unassembled WGS sequence"/>
</dbReference>
<dbReference type="InterPro" id="IPR003891">
    <property type="entry name" value="Initiation_fac_eIF4g_MI"/>
</dbReference>
<reference evidence="3" key="1">
    <citation type="submission" date="2023-10" db="EMBL/GenBank/DDBJ databases">
        <authorList>
            <person name="Chen Y."/>
            <person name="Shah S."/>
            <person name="Dougan E. K."/>
            <person name="Thang M."/>
            <person name="Chan C."/>
        </authorList>
    </citation>
    <scope>NUCLEOTIDE SEQUENCE [LARGE SCALE GENOMIC DNA]</scope>
</reference>
<name>A0ABN9SDU2_9DINO</name>
<evidence type="ECO:0000259" key="2">
    <source>
        <dbReference type="PROSITE" id="PS51366"/>
    </source>
</evidence>
<evidence type="ECO:0000313" key="4">
    <source>
        <dbReference type="Proteomes" id="UP001189429"/>
    </source>
</evidence>
<protein>
    <recommendedName>
        <fullName evidence="2">MI domain-containing protein</fullName>
    </recommendedName>
</protein>
<dbReference type="Gene3D" id="1.25.40.180">
    <property type="match status" value="1"/>
</dbReference>
<gene>
    <name evidence="3" type="ORF">PCOR1329_LOCUS28783</name>
</gene>
<evidence type="ECO:0000313" key="3">
    <source>
        <dbReference type="EMBL" id="CAK0830033.1"/>
    </source>
</evidence>
<feature type="domain" description="MI" evidence="2">
    <location>
        <begin position="238"/>
        <end position="323"/>
    </location>
</feature>